<dbReference type="InterPro" id="IPR055342">
    <property type="entry name" value="MreC_beta-barrel_core"/>
</dbReference>
<dbReference type="InterPro" id="IPR007221">
    <property type="entry name" value="MreC"/>
</dbReference>
<reference evidence="3 4" key="1">
    <citation type="journal article" date="2019" name="Nat. Microbiol.">
        <title>Mediterranean grassland soil C-N compound turnover is dependent on rainfall and depth, and is mediated by genomically divergent microorganisms.</title>
        <authorList>
            <person name="Diamond S."/>
            <person name="Andeer P.F."/>
            <person name="Li Z."/>
            <person name="Crits-Christoph A."/>
            <person name="Burstein D."/>
            <person name="Anantharaman K."/>
            <person name="Lane K.R."/>
            <person name="Thomas B.C."/>
            <person name="Pan C."/>
            <person name="Northen T.R."/>
            <person name="Banfield J.F."/>
        </authorList>
    </citation>
    <scope>NUCLEOTIDE SEQUENCE [LARGE SCALE GENOMIC DNA]</scope>
    <source>
        <strain evidence="3">WS_2</strain>
    </source>
</reference>
<evidence type="ECO:0000259" key="2">
    <source>
        <dbReference type="Pfam" id="PF04085"/>
    </source>
</evidence>
<evidence type="ECO:0000256" key="1">
    <source>
        <dbReference type="SAM" id="Phobius"/>
    </source>
</evidence>
<keyword evidence="1" id="KW-0812">Transmembrane</keyword>
<accession>A0A538SVY9</accession>
<sequence length="187" mass="20362">MGGFLPPAERRSGALLGLYTILSLFLLLAGERIPTASLRGVGAWVFAPFDRMVLSVDRMAAAWRENQDLHQRIAELKLENERLVIAGVENQELRREQHLPLSRRFNLQPVEILALSGEVLPTAATISAGRRQGIEEGDPVLTGEGLLGRIGETYDDLSRVTLITDPNSAVACEVESTGVLGVLRLAP</sequence>
<organism evidence="3 4">
    <name type="scientific">Eiseniibacteriota bacterium</name>
    <dbReference type="NCBI Taxonomy" id="2212470"/>
    <lineage>
        <taxon>Bacteria</taxon>
        <taxon>Candidatus Eiseniibacteriota</taxon>
    </lineage>
</organism>
<dbReference type="PANTHER" id="PTHR34138">
    <property type="entry name" value="CELL SHAPE-DETERMINING PROTEIN MREC"/>
    <property type="match status" value="1"/>
</dbReference>
<dbReference type="AlphaFoldDB" id="A0A538SVY9"/>
<feature type="domain" description="Rod shape-determining protein MreC beta-barrel core" evidence="2">
    <location>
        <begin position="123"/>
        <end position="183"/>
    </location>
</feature>
<dbReference type="PANTHER" id="PTHR34138:SF1">
    <property type="entry name" value="CELL SHAPE-DETERMINING PROTEIN MREC"/>
    <property type="match status" value="1"/>
</dbReference>
<name>A0A538SVY9_UNCEI</name>
<evidence type="ECO:0000313" key="3">
    <source>
        <dbReference type="EMBL" id="TMQ55557.1"/>
    </source>
</evidence>
<protein>
    <submittedName>
        <fullName evidence="3">Rod shape-determining protein MreC</fullName>
    </submittedName>
</protein>
<keyword evidence="1" id="KW-1133">Transmembrane helix</keyword>
<dbReference type="EMBL" id="VBOS01000208">
    <property type="protein sequence ID" value="TMQ55557.1"/>
    <property type="molecule type" value="Genomic_DNA"/>
</dbReference>
<dbReference type="Pfam" id="PF04085">
    <property type="entry name" value="MreC"/>
    <property type="match status" value="1"/>
</dbReference>
<dbReference type="Gene3D" id="2.40.10.340">
    <property type="entry name" value="Rod shape-determining protein MreC, domain 1"/>
    <property type="match status" value="1"/>
</dbReference>
<dbReference type="GO" id="GO:0008360">
    <property type="term" value="P:regulation of cell shape"/>
    <property type="evidence" value="ECO:0007669"/>
    <property type="project" value="InterPro"/>
</dbReference>
<keyword evidence="1" id="KW-0472">Membrane</keyword>
<dbReference type="GO" id="GO:0005886">
    <property type="term" value="C:plasma membrane"/>
    <property type="evidence" value="ECO:0007669"/>
    <property type="project" value="TreeGrafter"/>
</dbReference>
<gene>
    <name evidence="3" type="ORF">E6K72_06205</name>
</gene>
<feature type="transmembrane region" description="Helical" evidence="1">
    <location>
        <begin position="12"/>
        <end position="29"/>
    </location>
</feature>
<evidence type="ECO:0000313" key="4">
    <source>
        <dbReference type="Proteomes" id="UP000317716"/>
    </source>
</evidence>
<comment type="caution">
    <text evidence="3">The sequence shown here is derived from an EMBL/GenBank/DDBJ whole genome shotgun (WGS) entry which is preliminary data.</text>
</comment>
<proteinExistence type="predicted"/>
<dbReference type="Proteomes" id="UP000317716">
    <property type="component" value="Unassembled WGS sequence"/>
</dbReference>
<dbReference type="InterPro" id="IPR042177">
    <property type="entry name" value="Cell/Rod_1"/>
</dbReference>